<comment type="similarity">
    <text evidence="2">Belongs to the TRAFAC class myosin-kinesin ATPase superfamily. Kinesin family. KIN-14 subfamily.</text>
</comment>
<feature type="compositionally biased region" description="Polar residues" evidence="11">
    <location>
        <begin position="1124"/>
        <end position="1137"/>
    </location>
</feature>
<dbReference type="InterPro" id="IPR031852">
    <property type="entry name" value="Vik1/Cik1_MT-bd"/>
</dbReference>
<evidence type="ECO:0000256" key="3">
    <source>
        <dbReference type="ARBA" id="ARBA00022692"/>
    </source>
</evidence>
<dbReference type="GO" id="GO:0007018">
    <property type="term" value="P:microtubule-based movement"/>
    <property type="evidence" value="ECO:0007669"/>
    <property type="project" value="InterPro"/>
</dbReference>
<evidence type="ECO:0000256" key="1">
    <source>
        <dbReference type="ARBA" id="ARBA00004141"/>
    </source>
</evidence>
<organism evidence="15 16">
    <name type="scientific">Cannabis sativa</name>
    <name type="common">Hemp</name>
    <name type="synonym">Marijuana</name>
    <dbReference type="NCBI Taxonomy" id="3483"/>
    <lineage>
        <taxon>Eukaryota</taxon>
        <taxon>Viridiplantae</taxon>
        <taxon>Streptophyta</taxon>
        <taxon>Embryophyta</taxon>
        <taxon>Tracheophyta</taxon>
        <taxon>Spermatophyta</taxon>
        <taxon>Magnoliopsida</taxon>
        <taxon>eudicotyledons</taxon>
        <taxon>Gunneridae</taxon>
        <taxon>Pentapetalae</taxon>
        <taxon>rosids</taxon>
        <taxon>fabids</taxon>
        <taxon>Rosales</taxon>
        <taxon>Cannabaceae</taxon>
        <taxon>Cannabis</taxon>
    </lineage>
</organism>
<feature type="repeat" description="Solcar" evidence="8">
    <location>
        <begin position="1733"/>
        <end position="1816"/>
    </location>
</feature>
<dbReference type="GO" id="GO:0005524">
    <property type="term" value="F:ATP binding"/>
    <property type="evidence" value="ECO:0007669"/>
    <property type="project" value="UniProtKB-UniRule"/>
</dbReference>
<dbReference type="Pfam" id="PF00307">
    <property type="entry name" value="CH"/>
    <property type="match status" value="1"/>
</dbReference>
<evidence type="ECO:0000256" key="8">
    <source>
        <dbReference type="PROSITE-ProRule" id="PRU00282"/>
    </source>
</evidence>
<keyword evidence="7 9" id="KW-0505">Motor protein</keyword>
<reference evidence="15 16" key="1">
    <citation type="journal article" date="2020" name="bioRxiv">
        <title>Sequence and annotation of 42 cannabis genomes reveals extensive copy number variation in cannabinoid synthesis and pathogen resistance genes.</title>
        <authorList>
            <person name="Mckernan K.J."/>
            <person name="Helbert Y."/>
            <person name="Kane L.T."/>
            <person name="Ebling H."/>
            <person name="Zhang L."/>
            <person name="Liu B."/>
            <person name="Eaton Z."/>
            <person name="Mclaughlin S."/>
            <person name="Kingan S."/>
            <person name="Baybayan P."/>
            <person name="Concepcion G."/>
            <person name="Jordan M."/>
            <person name="Riva A."/>
            <person name="Barbazuk W."/>
            <person name="Harkins T."/>
        </authorList>
    </citation>
    <scope>NUCLEOTIDE SEQUENCE [LARGE SCALE GENOMIC DNA]</scope>
    <source>
        <strain evidence="16">cv. Jamaican Lion 4</strain>
        <tissue evidence="15">Leaf</tissue>
    </source>
</reference>
<dbReference type="SMART" id="SM00129">
    <property type="entry name" value="KISc"/>
    <property type="match status" value="1"/>
</dbReference>
<dbReference type="FunFam" id="3.40.850.10:FF:000111">
    <property type="entry name" value="p-loop nucleoside triphosphate hydrolase superfamily protein with CH (Calponin Homology) domain"/>
    <property type="match status" value="1"/>
</dbReference>
<sequence>MEKWNVQNGAYDENSAMMENFGDMSQGYQKSSLLEWMNYLLPHLSLPIEASTEELRASLIDGTVLCSILTKLCPGSLEMVPNSYPDVTNVKRFLAAVEELGLPSFQIVDLEQSDFMAVVSGLLDKKYRIDTAALKMNLCQWVFRLLKLNLCVKVGSLVPVLQCLSTLRAAFDYGAGEDKNGFHTRKRWDSSEVESINGFNGLREDLSAYGQYATHKEEMLRNLVGSGLQSGPQDSVTSDLSATFTHQTAQKLHELLFKQGCYADLTDAKILEIINSYSFDNTSTQSLCNAVNQILEDTIQRKNGDVSNVWHSNFYFREYFNQHVAYLLRKVMDVIQQRISNQAKNLKNHNNLFMAREEKYQSKLRVLESLALGTTEENEVVLDQLQLLKYEKIKLEENKKLEEKDVQKIREEKNQFQNEISRLKEELESTKNKHESHCLQLEENAKEEKIQLEQKLKEFEHELIDSRKKMKETESFAESKIRRWKKKERTYQNFIKFQFGALQDLRASMESTKHEVLKTKRSYSEEFNYLGVKLKGLADAAENYHIVLAENRRLYNEVQDLKGNIRVYCRIRPFLPGQSKKHTTVEHVGENGELIIANPSKQGSHRLFKFNKVFGPTASQEEVFLDTQPLIRSVLDGYNVCIFAYGQTGSGKTYTMSGPSISSTVDWGVNYRALNDLFHLSQSRKSSIAYEVGVQMVEIYNEQVRDLLSNESSQKRYPISVFCLFSFMCLPAALLLCMLIFVVFFQIIMSTPLCFILASFFLNLHTLGIWSTAQPNGLAVPDASMHPVKSTKDVLELMHIGLMNRAVGATALNERSSRSHSVLTVHVRGVDLKTESILRGSLHLVDLAGSERVDRSEATGERLREAQHINKSLSALGDVIFALAQKNSHVPYRNSKLTQVLQSSLGGQAKTLMFVQLNPDTESYSETISTLKFAERVSGVELGAARSNKEGRDVRDLMEQVASLKDVITKKDEELEQIQKTNVNGLKRGMSMGTLRYRSSSPRKYSVATPRQSKRLSGGKGSGPSEKNSDMDNCSEFSEKHSESGSQQSMEDLRNQKEFSSQMKLLGDANQNINEDFDLLGFGDADSEERLSDISDGGLSMGTETDGSIASVVEFTLFPESTKTFDNTKSENAQTEQSKAEKVQTSKTQTENNNRLERTQSEVIDKQTIPSRLPKPPQKPLSVKSSRLSLTTRSSSKVLSGTSGAKKPTVGSSSASKAASKRWQLPHSFIHQNEQISDFPSNFLGKMAPFALAALLRPTHSRALLVLILSLYSYVPPKCDLGGNKPLRGDQASIKYCWNTVKQSPSELAGFDREEYASTLSNCIDKRWGKEFDSKTREILSMGELFSAAGRIWDYASCPLTSLQNDSCPNDSGNKSELFFGDLDREGNSVLPTSARFSADIRTASETPKVQPILDFMKVTQKISASEPSSENRTHSLFWRLLQTGAKKHNEPWRQQGLASVEISYELENIYGWMKQLSFAGSSNSIKVNESENRYSKYITLGDIINSTDGYISGDTTIPANKLGGACADSNASSSKPCNLSSFKDAKSDKYIRSFLYADYVLRDVLEEDSSISRTSFSNLNADYYTNSLVSDSVTLEEYGSIAEDNQVLDTKRKEPEMLVSKDSLKEVTTSASQKPHLTLAKQEHAFAGAFAGIFVSLCLHPVDTVKTVVQSCSAGQKSVFWIGRSIISDRGLTGLYRGITTNIASSAPISAIYTFTYESVKGSLLPFFPKEYYSLAHCVAGGCASIATSFVFTPSERIKQQMQVGTHYNNSWSAFIGIVQKGGLRSLYKGWGAVLCRNIPHSIIKFYTYESLKRLTLSSLPSGTQPNTLQTLFCGGLAGTTAAFFTTPFDVVKTRLQTQIPGSTSQYGSVIHALYEIGKHEGLKGLYRGLAPRLVMYMSQGALFFASYEFLKKLYLEMPQPETERIQNQQSMDDDTVVLSSSSSSSSSSQTSSPASFPQKLYSLRSS</sequence>
<dbReference type="InterPro" id="IPR027417">
    <property type="entry name" value="P-loop_NTPase"/>
</dbReference>
<evidence type="ECO:0000259" key="13">
    <source>
        <dbReference type="PROSITE" id="PS50021"/>
    </source>
</evidence>
<dbReference type="SUPFAM" id="SSF47576">
    <property type="entry name" value="Calponin-homology domain, CH-domain"/>
    <property type="match status" value="1"/>
</dbReference>
<dbReference type="Gene3D" id="3.40.850.10">
    <property type="entry name" value="Kinesin motor domain"/>
    <property type="match status" value="1"/>
</dbReference>
<keyword evidence="3 8" id="KW-0812">Transmembrane</keyword>
<evidence type="ECO:0000256" key="9">
    <source>
        <dbReference type="PROSITE-ProRule" id="PRU00283"/>
    </source>
</evidence>
<comment type="caution">
    <text evidence="15">The sequence shown here is derived from an EMBL/GenBank/DDBJ whole genome shotgun (WGS) entry which is preliminary data.</text>
</comment>
<evidence type="ECO:0000256" key="10">
    <source>
        <dbReference type="SAM" id="Coils"/>
    </source>
</evidence>
<dbReference type="PANTHER" id="PTHR47972:SF67">
    <property type="entry name" value="KINESIN MOTOR DOMAIN-CONTAINING PROTEIN"/>
    <property type="match status" value="1"/>
</dbReference>
<dbReference type="Pfam" id="PF16796">
    <property type="entry name" value="Microtub_bd"/>
    <property type="match status" value="1"/>
</dbReference>
<evidence type="ECO:0000313" key="16">
    <source>
        <dbReference type="Proteomes" id="UP000583929"/>
    </source>
</evidence>
<dbReference type="InterPro" id="IPR036872">
    <property type="entry name" value="CH_dom_sf"/>
</dbReference>
<evidence type="ECO:0000259" key="14">
    <source>
        <dbReference type="PROSITE" id="PS50067"/>
    </source>
</evidence>
<feature type="compositionally biased region" description="Low complexity" evidence="11">
    <location>
        <begin position="1181"/>
        <end position="1200"/>
    </location>
</feature>
<accession>A0A7J6I9T8</accession>
<dbReference type="EMBL" id="JAATIQ010000002">
    <property type="protein sequence ID" value="KAF4403831.1"/>
    <property type="molecule type" value="Genomic_DNA"/>
</dbReference>
<feature type="repeat" description="Solcar" evidence="8">
    <location>
        <begin position="1827"/>
        <end position="1915"/>
    </location>
</feature>
<keyword evidence="4 9" id="KW-0547">Nucleotide-binding</keyword>
<feature type="transmembrane region" description="Helical" evidence="12">
    <location>
        <begin position="719"/>
        <end position="745"/>
    </location>
</feature>
<feature type="domain" description="Kinesin motor" evidence="14">
    <location>
        <begin position="564"/>
        <end position="940"/>
    </location>
</feature>
<dbReference type="InterPro" id="IPR036961">
    <property type="entry name" value="Kinesin_motor_dom_sf"/>
</dbReference>
<dbReference type="PROSITE" id="PS50067">
    <property type="entry name" value="KINESIN_MOTOR_2"/>
    <property type="match status" value="1"/>
</dbReference>
<dbReference type="Gene3D" id="1.50.40.10">
    <property type="entry name" value="Mitochondrial carrier domain"/>
    <property type="match status" value="2"/>
</dbReference>
<feature type="region of interest" description="Disordered" evidence="11">
    <location>
        <begin position="1925"/>
        <end position="1968"/>
    </location>
</feature>
<dbReference type="InterPro" id="IPR027640">
    <property type="entry name" value="Kinesin-like_fam"/>
</dbReference>
<feature type="domain" description="Calponin-homology (CH)" evidence="13">
    <location>
        <begin position="27"/>
        <end position="130"/>
    </location>
</feature>
<keyword evidence="6 8" id="KW-0472">Membrane</keyword>
<evidence type="ECO:0000256" key="2">
    <source>
        <dbReference type="ARBA" id="ARBA00010899"/>
    </source>
</evidence>
<dbReference type="GO" id="GO:0016020">
    <property type="term" value="C:membrane"/>
    <property type="evidence" value="ECO:0007669"/>
    <property type="project" value="UniProtKB-SubCell"/>
</dbReference>
<evidence type="ECO:0000256" key="5">
    <source>
        <dbReference type="ARBA" id="ARBA00022840"/>
    </source>
</evidence>
<evidence type="ECO:0000313" key="15">
    <source>
        <dbReference type="EMBL" id="KAF4403831.1"/>
    </source>
</evidence>
<dbReference type="SUPFAM" id="SSF52540">
    <property type="entry name" value="P-loop containing nucleoside triphosphate hydrolases"/>
    <property type="match status" value="1"/>
</dbReference>
<dbReference type="Pfam" id="PF00225">
    <property type="entry name" value="Kinesin"/>
    <property type="match status" value="1"/>
</dbReference>
<dbReference type="SMART" id="SM00033">
    <property type="entry name" value="CH"/>
    <property type="match status" value="1"/>
</dbReference>
<evidence type="ECO:0000256" key="11">
    <source>
        <dbReference type="SAM" id="MobiDB-lite"/>
    </source>
</evidence>
<dbReference type="InterPro" id="IPR018108">
    <property type="entry name" value="MCP_transmembrane"/>
</dbReference>
<feature type="compositionally biased region" description="Basic and acidic residues" evidence="11">
    <location>
        <begin position="1154"/>
        <end position="1165"/>
    </location>
</feature>
<dbReference type="GO" id="GO:0008017">
    <property type="term" value="F:microtubule binding"/>
    <property type="evidence" value="ECO:0007669"/>
    <property type="project" value="InterPro"/>
</dbReference>
<dbReference type="PANTHER" id="PTHR47972">
    <property type="entry name" value="KINESIN-LIKE PROTEIN KLP-3"/>
    <property type="match status" value="1"/>
</dbReference>
<feature type="repeat" description="Solcar" evidence="8">
    <location>
        <begin position="1640"/>
        <end position="1724"/>
    </location>
</feature>
<feature type="compositionally biased region" description="Low complexity" evidence="11">
    <location>
        <begin position="1941"/>
        <end position="1957"/>
    </location>
</feature>
<dbReference type="InterPro" id="IPR001715">
    <property type="entry name" value="CH_dom"/>
</dbReference>
<keyword evidence="16" id="KW-1185">Reference proteome</keyword>
<dbReference type="InterPro" id="IPR023395">
    <property type="entry name" value="MCP_dom_sf"/>
</dbReference>
<dbReference type="Gene3D" id="1.10.418.10">
    <property type="entry name" value="Calponin-like domain"/>
    <property type="match status" value="1"/>
</dbReference>
<dbReference type="Proteomes" id="UP000583929">
    <property type="component" value="Unassembled WGS sequence"/>
</dbReference>
<dbReference type="GO" id="GO:0015630">
    <property type="term" value="C:microtubule cytoskeleton"/>
    <property type="evidence" value="ECO:0007669"/>
    <property type="project" value="TreeGrafter"/>
</dbReference>
<dbReference type="PROSITE" id="PS50021">
    <property type="entry name" value="CH"/>
    <property type="match status" value="1"/>
</dbReference>
<feature type="coiled-coil region" evidence="10">
    <location>
        <begin position="954"/>
        <end position="981"/>
    </location>
</feature>
<comment type="subcellular location">
    <subcellularLocation>
        <location evidence="1">Membrane</location>
        <topology evidence="1">Multi-pass membrane protein</topology>
    </subcellularLocation>
</comment>
<feature type="binding site" evidence="9">
    <location>
        <begin position="646"/>
        <end position="653"/>
    </location>
    <ligand>
        <name>ATP</name>
        <dbReference type="ChEBI" id="CHEBI:30616"/>
    </ligand>
</feature>
<protein>
    <submittedName>
        <fullName evidence="15">Uncharacterized protein</fullName>
    </submittedName>
</protein>
<dbReference type="PROSITE" id="PS00411">
    <property type="entry name" value="KINESIN_MOTOR_1"/>
    <property type="match status" value="1"/>
</dbReference>
<evidence type="ECO:0000256" key="6">
    <source>
        <dbReference type="ARBA" id="ARBA00023136"/>
    </source>
</evidence>
<evidence type="ECO:0000256" key="12">
    <source>
        <dbReference type="SAM" id="Phobius"/>
    </source>
</evidence>
<dbReference type="FunFam" id="1.50.40.10:FF:000162">
    <property type="entry name" value="Mitochondrial substrate carrier protein-like"/>
    <property type="match status" value="1"/>
</dbReference>
<dbReference type="FunFam" id="3.40.850.10:FF:000178">
    <property type="entry name" value="Kinesin-related protein3"/>
    <property type="match status" value="1"/>
</dbReference>
<dbReference type="PROSITE" id="PS50920">
    <property type="entry name" value="SOLCAR"/>
    <property type="match status" value="3"/>
</dbReference>
<feature type="region of interest" description="Disordered" evidence="11">
    <location>
        <begin position="1124"/>
        <end position="1219"/>
    </location>
</feature>
<keyword evidence="5 9" id="KW-0067">ATP-binding</keyword>
<gene>
    <name evidence="15" type="ORF">G4B88_014287</name>
</gene>
<proteinExistence type="inferred from homology"/>
<keyword evidence="10" id="KW-0175">Coiled coil</keyword>
<dbReference type="FunFam" id="1.50.40.10:FF:000080">
    <property type="entry name" value="Mitochondrial substrate carrier protein-like"/>
    <property type="match status" value="1"/>
</dbReference>
<keyword evidence="12" id="KW-1133">Transmembrane helix</keyword>
<name>A0A7J6I9T8_CANSA</name>
<feature type="region of interest" description="Disordered" evidence="11">
    <location>
        <begin position="986"/>
        <end position="1053"/>
    </location>
</feature>
<evidence type="ECO:0000256" key="4">
    <source>
        <dbReference type="ARBA" id="ARBA00022741"/>
    </source>
</evidence>
<dbReference type="GO" id="GO:0003777">
    <property type="term" value="F:microtubule motor activity"/>
    <property type="evidence" value="ECO:0007669"/>
    <property type="project" value="InterPro"/>
</dbReference>
<dbReference type="InterPro" id="IPR019821">
    <property type="entry name" value="Kinesin_motor_CS"/>
</dbReference>
<dbReference type="PRINTS" id="PR00380">
    <property type="entry name" value="KINESINHEAVY"/>
</dbReference>
<dbReference type="Pfam" id="PF00153">
    <property type="entry name" value="Mito_carr"/>
    <property type="match status" value="3"/>
</dbReference>
<feature type="transmembrane region" description="Helical" evidence="12">
    <location>
        <begin position="752"/>
        <end position="770"/>
    </location>
</feature>
<dbReference type="InterPro" id="IPR001752">
    <property type="entry name" value="Kinesin_motor_dom"/>
</dbReference>
<feature type="coiled-coil region" evidence="10">
    <location>
        <begin position="385"/>
        <end position="469"/>
    </location>
</feature>
<evidence type="ECO:0000256" key="7">
    <source>
        <dbReference type="ARBA" id="ARBA00023175"/>
    </source>
</evidence>
<dbReference type="SUPFAM" id="SSF103506">
    <property type="entry name" value="Mitochondrial carrier"/>
    <property type="match status" value="1"/>
</dbReference>